<evidence type="ECO:0000256" key="3">
    <source>
        <dbReference type="ARBA" id="ARBA00022955"/>
    </source>
</evidence>
<proteinExistence type="inferred from homology"/>
<keyword evidence="4" id="KW-0560">Oxidoreductase</keyword>
<keyword evidence="1" id="KW-0444">Lipid biosynthesis</keyword>
<comment type="caution">
    <text evidence="8">The sequence shown here is derived from an EMBL/GenBank/DDBJ whole genome shotgun (WGS) entry which is preliminary data.</text>
</comment>
<dbReference type="PANTHER" id="PTHR43647">
    <property type="entry name" value="DEHYDROGENASE"/>
    <property type="match status" value="1"/>
</dbReference>
<keyword evidence="2" id="KW-0521">NADP</keyword>
<comment type="similarity">
    <text evidence="6">Belongs to the short-chain dehydrogenases/reductases (SDR) family. ERG27 subfamily.</text>
</comment>
<evidence type="ECO:0000313" key="9">
    <source>
        <dbReference type="Proteomes" id="UP001492380"/>
    </source>
</evidence>
<dbReference type="PANTHER" id="PTHR43647:SF1">
    <property type="entry name" value="3-KETO-STEROID REDUCTASE ERG27"/>
    <property type="match status" value="1"/>
</dbReference>
<feature type="region of interest" description="Disordered" evidence="7">
    <location>
        <begin position="172"/>
        <end position="195"/>
    </location>
</feature>
<evidence type="ECO:0000256" key="7">
    <source>
        <dbReference type="SAM" id="MobiDB-lite"/>
    </source>
</evidence>
<reference evidence="8 9" key="1">
    <citation type="submission" date="2024-04" db="EMBL/GenBank/DDBJ databases">
        <title>Phyllosticta paracitricarpa is synonymous to the EU quarantine fungus P. citricarpa based on phylogenomic analyses.</title>
        <authorList>
            <consortium name="Lawrence Berkeley National Laboratory"/>
            <person name="Van Ingen-Buijs V.A."/>
            <person name="Van Westerhoven A.C."/>
            <person name="Haridas S."/>
            <person name="Skiadas P."/>
            <person name="Martin F."/>
            <person name="Groenewald J.Z."/>
            <person name="Crous P.W."/>
            <person name="Seidl M.F."/>
        </authorList>
    </citation>
    <scope>NUCLEOTIDE SEQUENCE [LARGE SCALE GENOMIC DNA]</scope>
    <source>
        <strain evidence="8 9">CBS 123374</strain>
    </source>
</reference>
<protein>
    <submittedName>
        <fullName evidence="8">3-keto-steroid reductase</fullName>
    </submittedName>
</protein>
<dbReference type="Proteomes" id="UP001492380">
    <property type="component" value="Unassembled WGS sequence"/>
</dbReference>
<evidence type="ECO:0000256" key="6">
    <source>
        <dbReference type="ARBA" id="ARBA00023593"/>
    </source>
</evidence>
<keyword evidence="9" id="KW-1185">Reference proteome</keyword>
<dbReference type="SUPFAM" id="SSF51735">
    <property type="entry name" value="NAD(P)-binding Rossmann-fold domains"/>
    <property type="match status" value="1"/>
</dbReference>
<keyword evidence="3" id="KW-0752">Steroid biosynthesis</keyword>
<evidence type="ECO:0000256" key="2">
    <source>
        <dbReference type="ARBA" id="ARBA00022857"/>
    </source>
</evidence>
<evidence type="ECO:0000256" key="5">
    <source>
        <dbReference type="ARBA" id="ARBA00023098"/>
    </source>
</evidence>
<evidence type="ECO:0000313" key="8">
    <source>
        <dbReference type="EMBL" id="KAK8237702.1"/>
    </source>
</evidence>
<dbReference type="InterPro" id="IPR051593">
    <property type="entry name" value="Ergosterol_Biosynth_ERG27"/>
</dbReference>
<dbReference type="InterPro" id="IPR036291">
    <property type="entry name" value="NAD(P)-bd_dom_sf"/>
</dbReference>
<organism evidence="8 9">
    <name type="scientific">Phyllosticta capitalensis</name>
    <dbReference type="NCBI Taxonomy" id="121624"/>
    <lineage>
        <taxon>Eukaryota</taxon>
        <taxon>Fungi</taxon>
        <taxon>Dikarya</taxon>
        <taxon>Ascomycota</taxon>
        <taxon>Pezizomycotina</taxon>
        <taxon>Dothideomycetes</taxon>
        <taxon>Dothideomycetes incertae sedis</taxon>
        <taxon>Botryosphaeriales</taxon>
        <taxon>Phyllostictaceae</taxon>
        <taxon>Phyllosticta</taxon>
    </lineage>
</organism>
<dbReference type="Gene3D" id="3.40.50.720">
    <property type="entry name" value="NAD(P)-binding Rossmann-like Domain"/>
    <property type="match status" value="1"/>
</dbReference>
<dbReference type="EMBL" id="JBBWRZ010000004">
    <property type="protein sequence ID" value="KAK8237702.1"/>
    <property type="molecule type" value="Genomic_DNA"/>
</dbReference>
<keyword evidence="5" id="KW-0443">Lipid metabolism</keyword>
<sequence length="452" mass="49762">MESSQLDVDDTFYVIVTGANSGVGFATCCRLIDEFLATRPQSHTLVLIPTTRSSRKSDDTVKQLRTHLAKASREAEKRVPGIGSILEKRVRFQPEMLDLCSLISVQACGRRLNKTIPKIDALICNAGIGGWTGVNWLWAAYKILTDWVHSTTWPEGFKIASVGLVTGPQVPTTGTAPATANGKKGQAGSSTSSREPPLGEVFCANVFGHYLLGHYCAPLLRAARPQAGRIIWTSSLEAYASEFKLEDFQGLTTDMAYESGKRLTDVLALTYDTPAAQPYSSRYFETNEAPNGEGGEGDRTPRMYLSHPGIVNTTIFPLPFPWIMSWLWLFTSYMGRWLGSQWHVVQPYMAAVAPVWLALAAQSTLDEVEGREGKGKWGSATDRAGNERVVRTEVEGWGFGGVVGDSAGKKGRRRGAVDLKEGEREKFEKLGSVCWREMEKLREEWEGRLAAA</sequence>
<accession>A0ABR1YSP1</accession>
<evidence type="ECO:0000256" key="1">
    <source>
        <dbReference type="ARBA" id="ARBA00022516"/>
    </source>
</evidence>
<evidence type="ECO:0000256" key="4">
    <source>
        <dbReference type="ARBA" id="ARBA00023002"/>
    </source>
</evidence>
<gene>
    <name evidence="8" type="ORF">HDK90DRAFT_201751</name>
</gene>
<name>A0ABR1YSP1_9PEZI</name>